<dbReference type="PROSITE" id="PS50082">
    <property type="entry name" value="WD_REPEATS_2"/>
    <property type="match status" value="1"/>
</dbReference>
<dbReference type="OrthoDB" id="727118at2759"/>
<dbReference type="PROSITE" id="PS00678">
    <property type="entry name" value="WD_REPEATS_1"/>
    <property type="match status" value="1"/>
</dbReference>
<sequence>MILVSGSHDSSIYLWDIASTRQCVQELHCIGENLMRVYYVLNIINLYYGWQVVVQSKSHE</sequence>
<keyword evidence="1 3" id="KW-0853">WD repeat</keyword>
<reference evidence="4 5" key="1">
    <citation type="submission" date="2018-06" db="EMBL/GenBank/DDBJ databases">
        <title>Comparative genomics reveals the genomic features of Rhizophagus irregularis, R. cerebriforme, R. diaphanum and Gigaspora rosea, and their symbiotic lifestyle signature.</title>
        <authorList>
            <person name="Morin E."/>
            <person name="San Clemente H."/>
            <person name="Chen E.C.H."/>
            <person name="De La Providencia I."/>
            <person name="Hainaut M."/>
            <person name="Kuo A."/>
            <person name="Kohler A."/>
            <person name="Murat C."/>
            <person name="Tang N."/>
            <person name="Roy S."/>
            <person name="Loubradou J."/>
            <person name="Henrissat B."/>
            <person name="Grigoriev I.V."/>
            <person name="Corradi N."/>
            <person name="Roux C."/>
            <person name="Martin F.M."/>
        </authorList>
    </citation>
    <scope>NUCLEOTIDE SEQUENCE [LARGE SCALE GENOMIC DNA]</scope>
    <source>
        <strain evidence="4 5">DAOM 194757</strain>
    </source>
</reference>
<dbReference type="Gene3D" id="2.130.10.10">
    <property type="entry name" value="YVTN repeat-like/Quinoprotein amine dehydrogenase"/>
    <property type="match status" value="1"/>
</dbReference>
<protein>
    <submittedName>
        <fullName evidence="4">Uncharacterized protein</fullName>
    </submittedName>
</protein>
<comment type="caution">
    <text evidence="4">The sequence shown here is derived from an EMBL/GenBank/DDBJ whole genome shotgun (WGS) entry which is preliminary data.</text>
</comment>
<dbReference type="PROSITE" id="PS50294">
    <property type="entry name" value="WD_REPEATS_REGION"/>
    <property type="match status" value="1"/>
</dbReference>
<dbReference type="InterPro" id="IPR001680">
    <property type="entry name" value="WD40_rpt"/>
</dbReference>
<keyword evidence="5" id="KW-1185">Reference proteome</keyword>
<dbReference type="InterPro" id="IPR015943">
    <property type="entry name" value="WD40/YVTN_repeat-like_dom_sf"/>
</dbReference>
<dbReference type="InterPro" id="IPR019775">
    <property type="entry name" value="WD40_repeat_CS"/>
</dbReference>
<accession>A0A397UXX1</accession>
<dbReference type="Proteomes" id="UP000266673">
    <property type="component" value="Unassembled WGS sequence"/>
</dbReference>
<dbReference type="SUPFAM" id="SSF50978">
    <property type="entry name" value="WD40 repeat-like"/>
    <property type="match status" value="1"/>
</dbReference>
<proteinExistence type="predicted"/>
<evidence type="ECO:0000256" key="1">
    <source>
        <dbReference type="ARBA" id="ARBA00022574"/>
    </source>
</evidence>
<dbReference type="InterPro" id="IPR036322">
    <property type="entry name" value="WD40_repeat_dom_sf"/>
</dbReference>
<evidence type="ECO:0000256" key="3">
    <source>
        <dbReference type="PROSITE-ProRule" id="PRU00221"/>
    </source>
</evidence>
<evidence type="ECO:0000313" key="5">
    <source>
        <dbReference type="Proteomes" id="UP000266673"/>
    </source>
</evidence>
<dbReference type="EMBL" id="QKWP01000817">
    <property type="protein sequence ID" value="RIB14582.1"/>
    <property type="molecule type" value="Genomic_DNA"/>
</dbReference>
<feature type="repeat" description="WD" evidence="3">
    <location>
        <begin position="1"/>
        <end position="25"/>
    </location>
</feature>
<keyword evidence="2" id="KW-0677">Repeat</keyword>
<gene>
    <name evidence="4" type="ORF">C2G38_2095475</name>
</gene>
<evidence type="ECO:0000313" key="4">
    <source>
        <dbReference type="EMBL" id="RIB14582.1"/>
    </source>
</evidence>
<organism evidence="4 5">
    <name type="scientific">Gigaspora rosea</name>
    <dbReference type="NCBI Taxonomy" id="44941"/>
    <lineage>
        <taxon>Eukaryota</taxon>
        <taxon>Fungi</taxon>
        <taxon>Fungi incertae sedis</taxon>
        <taxon>Mucoromycota</taxon>
        <taxon>Glomeromycotina</taxon>
        <taxon>Glomeromycetes</taxon>
        <taxon>Diversisporales</taxon>
        <taxon>Gigasporaceae</taxon>
        <taxon>Gigaspora</taxon>
    </lineage>
</organism>
<dbReference type="AlphaFoldDB" id="A0A397UXX1"/>
<evidence type="ECO:0000256" key="2">
    <source>
        <dbReference type="ARBA" id="ARBA00022737"/>
    </source>
</evidence>
<name>A0A397UXX1_9GLOM</name>